<dbReference type="Gene3D" id="3.40.50.720">
    <property type="entry name" value="NAD(P)-binding Rossmann-like Domain"/>
    <property type="match status" value="1"/>
</dbReference>
<dbReference type="SMART" id="SM00829">
    <property type="entry name" value="PKS_ER"/>
    <property type="match status" value="1"/>
</dbReference>
<dbReference type="SUPFAM" id="SSF51735">
    <property type="entry name" value="NAD(P)-binding Rossmann-fold domains"/>
    <property type="match status" value="1"/>
</dbReference>
<feature type="domain" description="Enoyl reductase (ER)" evidence="1">
    <location>
        <begin position="17"/>
        <end position="346"/>
    </location>
</feature>
<dbReference type="InterPro" id="IPR013154">
    <property type="entry name" value="ADH-like_N"/>
</dbReference>
<dbReference type="RefSeq" id="XP_033666313.1">
    <property type="nucleotide sequence ID" value="XM_033817325.1"/>
</dbReference>
<accession>A0A6A6CDZ0</accession>
<dbReference type="CDD" id="cd08276">
    <property type="entry name" value="MDR7"/>
    <property type="match status" value="1"/>
</dbReference>
<dbReference type="PANTHER" id="PTHR45033:SF2">
    <property type="entry name" value="ZINC-TYPE ALCOHOL DEHYDROGENASE-LIKE PROTEIN C1773.06C"/>
    <property type="match status" value="1"/>
</dbReference>
<dbReference type="Pfam" id="PF08240">
    <property type="entry name" value="ADH_N"/>
    <property type="match status" value="1"/>
</dbReference>
<dbReference type="OrthoDB" id="3509362at2759"/>
<dbReference type="InterPro" id="IPR011032">
    <property type="entry name" value="GroES-like_sf"/>
</dbReference>
<dbReference type="AlphaFoldDB" id="A0A6A6CDZ0"/>
<dbReference type="InterPro" id="IPR020843">
    <property type="entry name" value="ER"/>
</dbReference>
<evidence type="ECO:0000259" key="1">
    <source>
        <dbReference type="SMART" id="SM00829"/>
    </source>
</evidence>
<dbReference type="EMBL" id="ML993600">
    <property type="protein sequence ID" value="KAF2165424.1"/>
    <property type="molecule type" value="Genomic_DNA"/>
</dbReference>
<keyword evidence="3" id="KW-1185">Reference proteome</keyword>
<evidence type="ECO:0000313" key="3">
    <source>
        <dbReference type="Proteomes" id="UP000799537"/>
    </source>
</evidence>
<name>A0A6A6CDZ0_ZASCE</name>
<dbReference type="GO" id="GO:0016491">
    <property type="term" value="F:oxidoreductase activity"/>
    <property type="evidence" value="ECO:0007669"/>
    <property type="project" value="InterPro"/>
</dbReference>
<evidence type="ECO:0000313" key="2">
    <source>
        <dbReference type="EMBL" id="KAF2165424.1"/>
    </source>
</evidence>
<gene>
    <name evidence="2" type="ORF">M409DRAFT_67254</name>
</gene>
<dbReference type="InterPro" id="IPR013149">
    <property type="entry name" value="ADH-like_C"/>
</dbReference>
<dbReference type="GeneID" id="54570597"/>
<protein>
    <recommendedName>
        <fullName evidence="1">Enoyl reductase (ER) domain-containing protein</fullName>
    </recommendedName>
</protein>
<organism evidence="2 3">
    <name type="scientific">Zasmidium cellare ATCC 36951</name>
    <dbReference type="NCBI Taxonomy" id="1080233"/>
    <lineage>
        <taxon>Eukaryota</taxon>
        <taxon>Fungi</taxon>
        <taxon>Dikarya</taxon>
        <taxon>Ascomycota</taxon>
        <taxon>Pezizomycotina</taxon>
        <taxon>Dothideomycetes</taxon>
        <taxon>Dothideomycetidae</taxon>
        <taxon>Mycosphaerellales</taxon>
        <taxon>Mycosphaerellaceae</taxon>
        <taxon>Zasmidium</taxon>
    </lineage>
</organism>
<dbReference type="Proteomes" id="UP000799537">
    <property type="component" value="Unassembled WGS sequence"/>
</dbReference>
<dbReference type="InterPro" id="IPR036291">
    <property type="entry name" value="NAD(P)-bd_dom_sf"/>
</dbReference>
<dbReference type="InterPro" id="IPR052711">
    <property type="entry name" value="Zinc_ADH-like"/>
</dbReference>
<dbReference type="SUPFAM" id="SSF50129">
    <property type="entry name" value="GroES-like"/>
    <property type="match status" value="1"/>
</dbReference>
<proteinExistence type="predicted"/>
<dbReference type="Gene3D" id="3.90.180.10">
    <property type="entry name" value="Medium-chain alcohol dehydrogenases, catalytic domain"/>
    <property type="match status" value="1"/>
</dbReference>
<dbReference type="PANTHER" id="PTHR45033">
    <property type="match status" value="1"/>
</dbReference>
<sequence length="349" mass="37291">MSTNTQIQGRIAKNDEKSNKLEVEQVDTPTPGEYEVLVKIHAVSLNFRDLMIVRGDYPFSLQLPVVPCSDGAGVVVAIGSKVTLWATGDRVITLMSQSHLYGPTTSKTAESGLGGGRDGTLRQYGTFNEQGLVRAPRNLSYAEASTLCCAGVTSWNALYGLKPLRAGQSVLVLGTSGVSLFALQFAKAAGARVFATTSSEEKAATLKKLGADHVINYARDHSWGQSVKDLTPGQQGVDNVIEVGGVRTLRESMKAVRTEGVMSCIGSVSGAINETQNVPSVLDCWLNNFVARGVAVGSRAQMEDMVTVVEARDIHPIVDRKSFSIHETKEAFEHCARGSGFGKTVITLA</sequence>
<reference evidence="2" key="1">
    <citation type="journal article" date="2020" name="Stud. Mycol.">
        <title>101 Dothideomycetes genomes: a test case for predicting lifestyles and emergence of pathogens.</title>
        <authorList>
            <person name="Haridas S."/>
            <person name="Albert R."/>
            <person name="Binder M."/>
            <person name="Bloem J."/>
            <person name="Labutti K."/>
            <person name="Salamov A."/>
            <person name="Andreopoulos B."/>
            <person name="Baker S."/>
            <person name="Barry K."/>
            <person name="Bills G."/>
            <person name="Bluhm B."/>
            <person name="Cannon C."/>
            <person name="Castanera R."/>
            <person name="Culley D."/>
            <person name="Daum C."/>
            <person name="Ezra D."/>
            <person name="Gonzalez J."/>
            <person name="Henrissat B."/>
            <person name="Kuo A."/>
            <person name="Liang C."/>
            <person name="Lipzen A."/>
            <person name="Lutzoni F."/>
            <person name="Magnuson J."/>
            <person name="Mondo S."/>
            <person name="Nolan M."/>
            <person name="Ohm R."/>
            <person name="Pangilinan J."/>
            <person name="Park H.-J."/>
            <person name="Ramirez L."/>
            <person name="Alfaro M."/>
            <person name="Sun H."/>
            <person name="Tritt A."/>
            <person name="Yoshinaga Y."/>
            <person name="Zwiers L.-H."/>
            <person name="Turgeon B."/>
            <person name="Goodwin S."/>
            <person name="Spatafora J."/>
            <person name="Crous P."/>
            <person name="Grigoriev I."/>
        </authorList>
    </citation>
    <scope>NUCLEOTIDE SEQUENCE</scope>
    <source>
        <strain evidence="2">ATCC 36951</strain>
    </source>
</reference>
<dbReference type="Pfam" id="PF00107">
    <property type="entry name" value="ADH_zinc_N"/>
    <property type="match status" value="1"/>
</dbReference>